<dbReference type="AlphaFoldDB" id="A0AAN6ESP6"/>
<feature type="region of interest" description="Disordered" evidence="3">
    <location>
        <begin position="175"/>
        <end position="253"/>
    </location>
</feature>
<evidence type="ECO:0000256" key="2">
    <source>
        <dbReference type="ARBA" id="ARBA00008837"/>
    </source>
</evidence>
<evidence type="ECO:0000313" key="5">
    <source>
        <dbReference type="Proteomes" id="UP001161757"/>
    </source>
</evidence>
<organism evidence="4 5">
    <name type="scientific">Exophiala dermatitidis</name>
    <name type="common">Black yeast-like fungus</name>
    <name type="synonym">Wangiella dermatitidis</name>
    <dbReference type="NCBI Taxonomy" id="5970"/>
    <lineage>
        <taxon>Eukaryota</taxon>
        <taxon>Fungi</taxon>
        <taxon>Dikarya</taxon>
        <taxon>Ascomycota</taxon>
        <taxon>Pezizomycotina</taxon>
        <taxon>Eurotiomycetes</taxon>
        <taxon>Chaetothyriomycetidae</taxon>
        <taxon>Chaetothyriales</taxon>
        <taxon>Herpotrichiellaceae</taxon>
        <taxon>Exophiala</taxon>
    </lineage>
</organism>
<evidence type="ECO:0000256" key="1">
    <source>
        <dbReference type="ARBA" id="ARBA00005043"/>
    </source>
</evidence>
<dbReference type="GO" id="GO:0033588">
    <property type="term" value="C:elongator holoenzyme complex"/>
    <property type="evidence" value="ECO:0007669"/>
    <property type="project" value="InterPro"/>
</dbReference>
<evidence type="ECO:0008006" key="6">
    <source>
        <dbReference type="Google" id="ProtNLM"/>
    </source>
</evidence>
<reference evidence="4" key="1">
    <citation type="submission" date="2023-01" db="EMBL/GenBank/DDBJ databases">
        <title>Exophiala dermititidis isolated from Cystic Fibrosis Patient.</title>
        <authorList>
            <person name="Kurbessoian T."/>
            <person name="Crocker A."/>
            <person name="Murante D."/>
            <person name="Hogan D.A."/>
            <person name="Stajich J.E."/>
        </authorList>
    </citation>
    <scope>NUCLEOTIDE SEQUENCE</scope>
    <source>
        <strain evidence="4">Ex8</strain>
    </source>
</reference>
<dbReference type="PANTHER" id="PTHR16184:SF6">
    <property type="entry name" value="ELONGATOR COMPLEX PROTEIN 6"/>
    <property type="match status" value="1"/>
</dbReference>
<comment type="pathway">
    <text evidence="1">tRNA modification; 5-methoxycarbonylmethyl-2-thiouridine-tRNA biosynthesis.</text>
</comment>
<dbReference type="Proteomes" id="UP001161757">
    <property type="component" value="Unassembled WGS sequence"/>
</dbReference>
<dbReference type="Gene3D" id="3.40.50.300">
    <property type="entry name" value="P-loop containing nucleotide triphosphate hydrolases"/>
    <property type="match status" value="2"/>
</dbReference>
<dbReference type="GO" id="GO:0002098">
    <property type="term" value="P:tRNA wobble uridine modification"/>
    <property type="evidence" value="ECO:0007669"/>
    <property type="project" value="InterPro"/>
</dbReference>
<feature type="compositionally biased region" description="Acidic residues" evidence="3">
    <location>
        <begin position="370"/>
        <end position="382"/>
    </location>
</feature>
<gene>
    <name evidence="4" type="ORF">HRR80_004981</name>
</gene>
<feature type="region of interest" description="Disordered" evidence="3">
    <location>
        <begin position="360"/>
        <end position="406"/>
    </location>
</feature>
<feature type="compositionally biased region" description="Low complexity" evidence="3">
    <location>
        <begin position="178"/>
        <end position="197"/>
    </location>
</feature>
<dbReference type="EMBL" id="JAJGCB010000009">
    <property type="protein sequence ID" value="KAJ8990920.1"/>
    <property type="molecule type" value="Genomic_DNA"/>
</dbReference>
<protein>
    <recommendedName>
        <fullName evidence="6">Elongator complex protein 6</fullName>
    </recommendedName>
</protein>
<comment type="similarity">
    <text evidence="2">Belongs to the ELP6 family.</text>
</comment>
<sequence length="433" mass="45325">MPPTIPPPLAAYITDCLAPPEPVRSRQQRPPRAHTQTLVTSVLETPAPWLLLRLVYAALYGVEDTDDHHQQQRPQQGRRHVIFVSLLRPLGLWVEMGKKMGLDIPSLLKTRRLIYVDGLLTHGSVTTARNSSSGPVSGGGGGGDDAAQQLPMVRLGALDLKGVRETLDDVLKRSFAPSSTSTSTSTSASGSASTMGSRPGLHAPLRTPTITPDARTGPSPRIPTSGAGVGLTSTSTSAPLGPEESSLSSSSTEQPPIILIDGIDFLLAAQSASTVELLSFLATVRAKSHAVILSCQADAPLLHSAYGASSGTGTGTGTTSAETPVERNHAHVLSSLAHSSRRVFQLRGLDTGSAKDVSGVVRVSRGGAVEADDDDDDGDGTDGDGGSDGTNDVVNRRNNATSRSTQNLDDLVDGEWLYQLKGDGSVRVWARGE</sequence>
<accession>A0AAN6ESP6</accession>
<proteinExistence type="inferred from homology"/>
<evidence type="ECO:0000313" key="4">
    <source>
        <dbReference type="EMBL" id="KAJ8990920.1"/>
    </source>
</evidence>
<dbReference type="InterPro" id="IPR018627">
    <property type="entry name" value="ELP6"/>
</dbReference>
<dbReference type="PANTHER" id="PTHR16184">
    <property type="entry name" value="ELONGATOR COMPLEX PROTEIN 6"/>
    <property type="match status" value="1"/>
</dbReference>
<dbReference type="InterPro" id="IPR027417">
    <property type="entry name" value="P-loop_NTPase"/>
</dbReference>
<feature type="region of interest" description="Disordered" evidence="3">
    <location>
        <begin position="125"/>
        <end position="147"/>
    </location>
</feature>
<name>A0AAN6ESP6_EXODE</name>
<comment type="caution">
    <text evidence="4">The sequence shown here is derived from an EMBL/GenBank/DDBJ whole genome shotgun (WGS) entry which is preliminary data.</text>
</comment>
<evidence type="ECO:0000256" key="3">
    <source>
        <dbReference type="SAM" id="MobiDB-lite"/>
    </source>
</evidence>
<feature type="compositionally biased region" description="Polar residues" evidence="3">
    <location>
        <begin position="396"/>
        <end position="406"/>
    </location>
</feature>